<evidence type="ECO:0000256" key="7">
    <source>
        <dbReference type="PIRSR" id="PIRSR623088-3"/>
    </source>
</evidence>
<evidence type="ECO:0000313" key="11">
    <source>
        <dbReference type="Proteomes" id="UP000186922"/>
    </source>
</evidence>
<reference evidence="10 11" key="1">
    <citation type="journal article" date="2016" name="Nat. Commun.">
        <title>Extremotolerant tardigrade genome and improved radiotolerance of human cultured cells by tardigrade-unique protein.</title>
        <authorList>
            <person name="Hashimoto T."/>
            <person name="Horikawa D.D."/>
            <person name="Saito Y."/>
            <person name="Kuwahara H."/>
            <person name="Kozuka-Hata H."/>
            <person name="Shin-I T."/>
            <person name="Minakuchi Y."/>
            <person name="Ohishi K."/>
            <person name="Motoyama A."/>
            <person name="Aizu T."/>
            <person name="Enomoto A."/>
            <person name="Kondo K."/>
            <person name="Tanaka S."/>
            <person name="Hara Y."/>
            <person name="Koshikawa S."/>
            <person name="Sagara H."/>
            <person name="Miura T."/>
            <person name="Yokobori S."/>
            <person name="Miyagawa K."/>
            <person name="Suzuki Y."/>
            <person name="Kubo T."/>
            <person name="Oyama M."/>
            <person name="Kohara Y."/>
            <person name="Fujiyama A."/>
            <person name="Arakawa K."/>
            <person name="Katayama T."/>
            <person name="Toyoda A."/>
            <person name="Kunieda T."/>
        </authorList>
    </citation>
    <scope>NUCLEOTIDE SEQUENCE [LARGE SCALE GENOMIC DNA]</scope>
    <source>
        <strain evidence="10 11">YOKOZUNA-1</strain>
    </source>
</reference>
<feature type="binding site" evidence="6">
    <location>
        <position position="760"/>
    </location>
    <ligand>
        <name>AMP</name>
        <dbReference type="ChEBI" id="CHEBI:456215"/>
    </ligand>
</feature>
<feature type="binding site" evidence="6">
    <location>
        <position position="598"/>
    </location>
    <ligand>
        <name>AMP</name>
        <dbReference type="ChEBI" id="CHEBI:456215"/>
    </ligand>
</feature>
<protein>
    <recommendedName>
        <fullName evidence="8">Phosphodiesterase</fullName>
        <ecNumber evidence="8">3.1.4.-</ecNumber>
    </recommendedName>
</protein>
<evidence type="ECO:0000256" key="5">
    <source>
        <dbReference type="PIRSR" id="PIRSR623088-1"/>
    </source>
</evidence>
<comment type="cofactor">
    <cofactor evidence="8">
        <name>a divalent metal cation</name>
        <dbReference type="ChEBI" id="CHEBI:60240"/>
    </cofactor>
    <text evidence="8">Binds 2 divalent metal cations per subunit. Site 1 may preferentially bind zinc ions, while site 2 has a preference for magnesium and/or manganese ions.</text>
</comment>
<dbReference type="InterPro" id="IPR029016">
    <property type="entry name" value="GAF-like_dom_sf"/>
</dbReference>
<keyword evidence="3 7" id="KW-0479">Metal-binding</keyword>
<dbReference type="SUPFAM" id="SSF109604">
    <property type="entry name" value="HD-domain/PDEase-like"/>
    <property type="match status" value="1"/>
</dbReference>
<evidence type="ECO:0000256" key="2">
    <source>
        <dbReference type="ARBA" id="ARBA00022535"/>
    </source>
</evidence>
<dbReference type="InterPro" id="IPR003018">
    <property type="entry name" value="GAF"/>
</dbReference>
<keyword evidence="2" id="KW-0140">cGMP</keyword>
<dbReference type="FunFam" id="1.10.1300.10:FF:000003">
    <property type="entry name" value="Phosphodiesterase"/>
    <property type="match status" value="1"/>
</dbReference>
<dbReference type="Gene3D" id="1.10.1300.10">
    <property type="entry name" value="3'5'-cyclic nucleotide phosphodiesterase, catalytic domain"/>
    <property type="match status" value="1"/>
</dbReference>
<proteinExistence type="inferred from homology"/>
<keyword evidence="11" id="KW-1185">Reference proteome</keyword>
<dbReference type="EC" id="3.1.4.-" evidence="8"/>
<dbReference type="SMART" id="SM00471">
    <property type="entry name" value="HDc"/>
    <property type="match status" value="1"/>
</dbReference>
<organism evidence="10 11">
    <name type="scientific">Ramazzottius varieornatus</name>
    <name type="common">Water bear</name>
    <name type="synonym">Tardigrade</name>
    <dbReference type="NCBI Taxonomy" id="947166"/>
    <lineage>
        <taxon>Eukaryota</taxon>
        <taxon>Metazoa</taxon>
        <taxon>Ecdysozoa</taxon>
        <taxon>Tardigrada</taxon>
        <taxon>Eutardigrada</taxon>
        <taxon>Parachela</taxon>
        <taxon>Hypsibioidea</taxon>
        <taxon>Ramazzottiidae</taxon>
        <taxon>Ramazzottius</taxon>
    </lineage>
</organism>
<dbReference type="STRING" id="947166.A0A1D1W945"/>
<comment type="similarity">
    <text evidence="1 8">Belongs to the cyclic nucleotide phosphodiesterase family.</text>
</comment>
<accession>A0A1D1W945</accession>
<feature type="binding site" evidence="7">
    <location>
        <position position="597"/>
    </location>
    <ligand>
        <name>Zn(2+)</name>
        <dbReference type="ChEBI" id="CHEBI:29105"/>
        <label>1</label>
    </ligand>
</feature>
<evidence type="ECO:0000256" key="6">
    <source>
        <dbReference type="PIRSR" id="PIRSR623088-2"/>
    </source>
</evidence>
<feature type="binding site" evidence="7">
    <location>
        <position position="708"/>
    </location>
    <ligand>
        <name>Zn(2+)</name>
        <dbReference type="ChEBI" id="CHEBI:29105"/>
        <label>1</label>
    </ligand>
</feature>
<dbReference type="FunFam" id="3.30.450.40:FF:000067">
    <property type="entry name" value="Phosphodiesterase"/>
    <property type="match status" value="1"/>
</dbReference>
<dbReference type="GO" id="GO:0007165">
    <property type="term" value="P:signal transduction"/>
    <property type="evidence" value="ECO:0007669"/>
    <property type="project" value="InterPro"/>
</dbReference>
<keyword evidence="4 8" id="KW-0378">Hydrolase</keyword>
<dbReference type="InterPro" id="IPR023174">
    <property type="entry name" value="PDEase_CS"/>
</dbReference>
<evidence type="ECO:0000256" key="3">
    <source>
        <dbReference type="ARBA" id="ARBA00022723"/>
    </source>
</evidence>
<dbReference type="Gene3D" id="3.30.450.40">
    <property type="match status" value="2"/>
</dbReference>
<feature type="binding site" evidence="6">
    <location>
        <begin position="559"/>
        <end position="563"/>
    </location>
    <ligand>
        <name>AMP</name>
        <dbReference type="ChEBI" id="CHEBI:456215"/>
    </ligand>
</feature>
<dbReference type="PROSITE" id="PS00126">
    <property type="entry name" value="PDEASE_I_1"/>
    <property type="match status" value="1"/>
</dbReference>
<dbReference type="Pfam" id="PF00233">
    <property type="entry name" value="PDEase_I"/>
    <property type="match status" value="1"/>
</dbReference>
<sequence length="811" mass="91301">MASEKDTVERYLSKHPEYLQEYITKNLPVSSQIDLAHQILALTDKSENLGGSQFLRPSTTTNQSDTDKLIIPLWELAFQVMQLADGDGFHLYLSDSNGEFLYLVLPDERSESRDSNLTNGEATATSSPVAKFRMQQICDINTGKFIAALVARTNQIFRMDDWRLQMLADDPSNVLHVGCNPEETEAVLVVPVVFNNKSPGADYNMRFSVGRGDSPIFPLSKSAQVVGVVELFRFPGGVRGPFSQKDEDIAVHCVSLGSAALHDGLRLQELNMQTQLNSYLLNIVKSIFQDIVSMDAVIMKIMNHAQRLVNADRASLFLVDSRTHELYARIFDIGTEEVAIGEASAAAPNKTAALSSGLTRPNLSKEIRFPIGKGIAGSVAATGAVLNIQNAYEDERFNPEVDQRTGYKTKSILCMPIFIRGSVIGVVQMVNKQMGAFTKADEEAFETFAIYCGLALHHAKLYDKIRRSEQKYKVALDVLAYHSTCTEDEFNMLKSATLPDEIPDIDRFEFSPWKLTEFQKPLCVIYMFRDLFGLTRFDLDTLIKFSLTVRKNYRKVPYHNYTHGFSVANSMYVTLKANAHVFKPLEALALYVAALCHDLDHRGKNNQFMVKFSSPLAAIYTTSTMEHHHFNQTVAILQQEGHNIFRSLTPQEYREVLGNIKHCILATDLALFFPNKNTVKGILERNEFDWKNPEHRMKLQAIVMTGCDLSAATKPWEIQQQTVKTIMEEFYEQGDQERVRGAEPIPMLDRKRANELPANQIGFINGICLPCYELMVKLLPGTQPMYDGAKYNLEMWQKEKDKVDAAAPAST</sequence>
<feature type="domain" description="PDEase" evidence="9">
    <location>
        <begin position="485"/>
        <end position="803"/>
    </location>
</feature>
<dbReference type="OrthoDB" id="295473at2759"/>
<dbReference type="InterPro" id="IPR003607">
    <property type="entry name" value="HD/PDEase_dom"/>
</dbReference>
<dbReference type="GO" id="GO:0046872">
    <property type="term" value="F:metal ion binding"/>
    <property type="evidence" value="ECO:0007669"/>
    <property type="project" value="UniProtKB-KW"/>
</dbReference>
<evidence type="ECO:0000256" key="4">
    <source>
        <dbReference type="ARBA" id="ARBA00022801"/>
    </source>
</evidence>
<dbReference type="PRINTS" id="PR00387">
    <property type="entry name" value="PDIESTERASE1"/>
</dbReference>
<evidence type="ECO:0000256" key="8">
    <source>
        <dbReference type="RuleBase" id="RU363067"/>
    </source>
</evidence>
<dbReference type="SUPFAM" id="SSF55781">
    <property type="entry name" value="GAF domain-like"/>
    <property type="match status" value="2"/>
</dbReference>
<evidence type="ECO:0000256" key="1">
    <source>
        <dbReference type="ARBA" id="ARBA00007648"/>
    </source>
</evidence>
<dbReference type="Pfam" id="PF01590">
    <property type="entry name" value="GAF"/>
    <property type="match status" value="1"/>
</dbReference>
<dbReference type="InterPro" id="IPR023088">
    <property type="entry name" value="PDEase"/>
</dbReference>
<dbReference type="CDD" id="cd00077">
    <property type="entry name" value="HDc"/>
    <property type="match status" value="1"/>
</dbReference>
<name>A0A1D1W945_RAMVA</name>
<evidence type="ECO:0000259" key="9">
    <source>
        <dbReference type="PROSITE" id="PS51845"/>
    </source>
</evidence>
<evidence type="ECO:0000313" key="10">
    <source>
        <dbReference type="EMBL" id="GAV08828.1"/>
    </source>
</evidence>
<dbReference type="Proteomes" id="UP000186922">
    <property type="component" value="Unassembled WGS sequence"/>
</dbReference>
<dbReference type="InterPro" id="IPR036971">
    <property type="entry name" value="PDEase_catalytic_dom_sf"/>
</dbReference>
<dbReference type="PROSITE" id="PS51845">
    <property type="entry name" value="PDEASE_I_2"/>
    <property type="match status" value="1"/>
</dbReference>
<dbReference type="PANTHER" id="PTHR11347">
    <property type="entry name" value="CYCLIC NUCLEOTIDE PHOSPHODIESTERASE"/>
    <property type="match status" value="1"/>
</dbReference>
<dbReference type="InterPro" id="IPR002073">
    <property type="entry name" value="PDEase_catalytic_dom"/>
</dbReference>
<dbReference type="SMART" id="SM00065">
    <property type="entry name" value="GAF"/>
    <property type="match status" value="1"/>
</dbReference>
<dbReference type="GO" id="GO:0004114">
    <property type="term" value="F:3',5'-cyclic-nucleotide phosphodiesterase activity"/>
    <property type="evidence" value="ECO:0007669"/>
    <property type="project" value="InterPro"/>
</dbReference>
<gene>
    <name evidence="10" type="primary">RvY_18464-1</name>
    <name evidence="10" type="synonym">RvY_18464.1</name>
    <name evidence="10" type="ORF">RvY_18464</name>
</gene>
<dbReference type="AlphaFoldDB" id="A0A1D1W945"/>
<dbReference type="EMBL" id="BDGG01000019">
    <property type="protein sequence ID" value="GAV08828.1"/>
    <property type="molecule type" value="Genomic_DNA"/>
</dbReference>
<feature type="binding site" evidence="6">
    <location>
        <position position="708"/>
    </location>
    <ligand>
        <name>AMP</name>
        <dbReference type="ChEBI" id="CHEBI:456215"/>
    </ligand>
</feature>
<feature type="binding site" evidence="7">
    <location>
        <position position="563"/>
    </location>
    <ligand>
        <name>Zn(2+)</name>
        <dbReference type="ChEBI" id="CHEBI:29105"/>
        <label>1</label>
    </ligand>
</feature>
<feature type="binding site" evidence="7">
    <location>
        <position position="598"/>
    </location>
    <ligand>
        <name>Zn(2+)</name>
        <dbReference type="ChEBI" id="CHEBI:29105"/>
        <label>2</label>
    </ligand>
</feature>
<feature type="active site" description="Proton donor" evidence="5">
    <location>
        <position position="559"/>
    </location>
</feature>
<comment type="caution">
    <text evidence="10">The sequence shown here is derived from an EMBL/GenBank/DDBJ whole genome shotgun (WGS) entry which is preliminary data.</text>
</comment>
<feature type="binding site" evidence="7">
    <location>
        <position position="598"/>
    </location>
    <ligand>
        <name>Zn(2+)</name>
        <dbReference type="ChEBI" id="CHEBI:29105"/>
        <label>1</label>
    </ligand>
</feature>